<name>B8GVB0_THISH</name>
<dbReference type="Gene3D" id="3.40.50.150">
    <property type="entry name" value="Vaccinia Virus protein VP39"/>
    <property type="match status" value="1"/>
</dbReference>
<proteinExistence type="predicted"/>
<dbReference type="eggNOG" id="COG4122">
    <property type="taxonomic scope" value="Bacteria"/>
</dbReference>
<organism evidence="1 2">
    <name type="scientific">Thioalkalivibrio sulfidiphilus (strain HL-EbGR7)</name>
    <dbReference type="NCBI Taxonomy" id="396588"/>
    <lineage>
        <taxon>Bacteria</taxon>
        <taxon>Pseudomonadati</taxon>
        <taxon>Pseudomonadota</taxon>
        <taxon>Gammaproteobacteria</taxon>
        <taxon>Chromatiales</taxon>
        <taxon>Ectothiorhodospiraceae</taxon>
        <taxon>Thioalkalivibrio</taxon>
    </lineage>
</organism>
<dbReference type="AlphaFoldDB" id="B8GVB0"/>
<evidence type="ECO:0000313" key="1">
    <source>
        <dbReference type="EMBL" id="ACL73456.1"/>
    </source>
</evidence>
<dbReference type="RefSeq" id="WP_012638931.1">
    <property type="nucleotide sequence ID" value="NC_011901.1"/>
</dbReference>
<dbReference type="HOGENOM" id="CLU_083336_0_0_6"/>
<dbReference type="SUPFAM" id="SSF53335">
    <property type="entry name" value="S-adenosyl-L-methionine-dependent methyltransferases"/>
    <property type="match status" value="1"/>
</dbReference>
<evidence type="ECO:0000313" key="2">
    <source>
        <dbReference type="Proteomes" id="UP000002383"/>
    </source>
</evidence>
<accession>B8GVB0</accession>
<keyword evidence="2" id="KW-1185">Reference proteome</keyword>
<evidence type="ECO:0008006" key="3">
    <source>
        <dbReference type="Google" id="ProtNLM"/>
    </source>
</evidence>
<dbReference type="KEGG" id="tgr:Tgr7_2378"/>
<protein>
    <recommendedName>
        <fullName evidence="3">Class I SAM-dependent methyltransferase</fullName>
    </recommendedName>
</protein>
<dbReference type="InterPro" id="IPR029063">
    <property type="entry name" value="SAM-dependent_MTases_sf"/>
</dbReference>
<gene>
    <name evidence="1" type="ordered locus">Tgr7_2378</name>
</gene>
<reference evidence="1 2" key="1">
    <citation type="journal article" date="2011" name="Stand. Genomic Sci.">
        <title>Complete genome sequence of 'Thioalkalivibrio sulfidophilus' HL-EbGr7.</title>
        <authorList>
            <person name="Muyzer G."/>
            <person name="Sorokin D.Y."/>
            <person name="Mavromatis K."/>
            <person name="Lapidus A."/>
            <person name="Clum A."/>
            <person name="Ivanova N."/>
            <person name="Pati A."/>
            <person name="d'Haeseleer P."/>
            <person name="Woyke T."/>
            <person name="Kyrpides N.C."/>
        </authorList>
    </citation>
    <scope>NUCLEOTIDE SEQUENCE [LARGE SCALE GENOMIC DNA]</scope>
    <source>
        <strain evidence="1 2">HL-EbGR7</strain>
    </source>
</reference>
<dbReference type="Proteomes" id="UP000002383">
    <property type="component" value="Chromosome"/>
</dbReference>
<sequence length="273" mass="31027">MDTELKDYIERGIYEVHGWLEPYSALFIADLIEILRESGTKGAYGEIGVHHGKLFILLKLATQNAQGFAIDVFDDQHLNLDHSGLGNIDKFKSNIIKWSKSLNHVHVIKRSSLDVQPEELLNLVGKCQFISIDGGHTEICTLSDLKLAEKVLLPDGVVVIDDCFNEQWPDVATGIARYCTDDATLLRPFAISPNKLYLAREDVHQKILSNIKPSHTKHLSRENRMFGHNVWIFHPNTVVAPPGTETMDEVLRLVRAYPMRFLKHAIRRIPLFK</sequence>
<dbReference type="STRING" id="396588.Tgr7_2378"/>
<dbReference type="EMBL" id="CP001339">
    <property type="protein sequence ID" value="ACL73456.1"/>
    <property type="molecule type" value="Genomic_DNA"/>
</dbReference>
<dbReference type="Pfam" id="PF13578">
    <property type="entry name" value="Methyltransf_24"/>
    <property type="match status" value="1"/>
</dbReference>